<gene>
    <name evidence="1" type="ORF">KsCSTR_31490</name>
</gene>
<dbReference type="AlphaFoldDB" id="A0A6G7GSH2"/>
<dbReference type="EMBL" id="CP049055">
    <property type="protein sequence ID" value="QII12528.1"/>
    <property type="molecule type" value="Genomic_DNA"/>
</dbReference>
<protein>
    <submittedName>
        <fullName evidence="1">Uncharacterized protein</fullName>
    </submittedName>
</protein>
<accession>A0A6G7GSH2</accession>
<sequence>MQPEPAGNDKLTFGNFNIFVVETHCMRLETAERSENVYKRELT</sequence>
<proteinExistence type="predicted"/>
<dbReference type="Proteomes" id="UP000501926">
    <property type="component" value="Chromosome"/>
</dbReference>
<name>A0A6G7GSH2_KUEST</name>
<evidence type="ECO:0000313" key="1">
    <source>
        <dbReference type="EMBL" id="QII12528.1"/>
    </source>
</evidence>
<evidence type="ECO:0000313" key="2">
    <source>
        <dbReference type="Proteomes" id="UP000501926"/>
    </source>
</evidence>
<reference evidence="1 2" key="1">
    <citation type="submission" date="2020-02" db="EMBL/GenBank/DDBJ databases">
        <title>Newly sequenced genome of strain CSTR1 showed variability in Candidatus Kuenenia stuttgartiensis genomes.</title>
        <authorList>
            <person name="Ding C."/>
            <person name="Adrian L."/>
        </authorList>
    </citation>
    <scope>NUCLEOTIDE SEQUENCE [LARGE SCALE GENOMIC DNA]</scope>
    <source>
        <strain evidence="1 2">CSTR1</strain>
    </source>
</reference>
<organism evidence="1 2">
    <name type="scientific">Kuenenia stuttgartiensis</name>
    <dbReference type="NCBI Taxonomy" id="174633"/>
    <lineage>
        <taxon>Bacteria</taxon>
        <taxon>Pseudomonadati</taxon>
        <taxon>Planctomycetota</taxon>
        <taxon>Candidatus Brocadiia</taxon>
        <taxon>Candidatus Brocadiales</taxon>
        <taxon>Candidatus Brocadiaceae</taxon>
        <taxon>Candidatus Kuenenia</taxon>
    </lineage>
</organism>